<protein>
    <submittedName>
        <fullName evidence="1">Uncharacterized protein</fullName>
    </submittedName>
</protein>
<evidence type="ECO:0000313" key="1">
    <source>
        <dbReference type="EMBL" id="VDK49983.1"/>
    </source>
</evidence>
<gene>
    <name evidence="1" type="ORF">GPUH_LOCUS5272</name>
</gene>
<evidence type="ECO:0000313" key="2">
    <source>
        <dbReference type="Proteomes" id="UP000271098"/>
    </source>
</evidence>
<organism evidence="1 2">
    <name type="scientific">Gongylonema pulchrum</name>
    <dbReference type="NCBI Taxonomy" id="637853"/>
    <lineage>
        <taxon>Eukaryota</taxon>
        <taxon>Metazoa</taxon>
        <taxon>Ecdysozoa</taxon>
        <taxon>Nematoda</taxon>
        <taxon>Chromadorea</taxon>
        <taxon>Rhabditida</taxon>
        <taxon>Spirurina</taxon>
        <taxon>Spiruromorpha</taxon>
        <taxon>Spiruroidea</taxon>
        <taxon>Gongylonematidae</taxon>
        <taxon>Gongylonema</taxon>
    </lineage>
</organism>
<dbReference type="OrthoDB" id="295656at2759"/>
<dbReference type="Proteomes" id="UP000271098">
    <property type="component" value="Unassembled WGS sequence"/>
</dbReference>
<proteinExistence type="predicted"/>
<sequence length="40" mass="4651">MAEWDQLIGELCHHVNTISDMIELKHPLWCETLKQISNCA</sequence>
<reference evidence="1 2" key="1">
    <citation type="submission" date="2018-11" db="EMBL/GenBank/DDBJ databases">
        <authorList>
            <consortium name="Pathogen Informatics"/>
        </authorList>
    </citation>
    <scope>NUCLEOTIDE SEQUENCE [LARGE SCALE GENOMIC DNA]</scope>
</reference>
<keyword evidence="2" id="KW-1185">Reference proteome</keyword>
<dbReference type="EMBL" id="UYRT01010935">
    <property type="protein sequence ID" value="VDK49983.1"/>
    <property type="molecule type" value="Genomic_DNA"/>
</dbReference>
<name>A0A3P6R3M2_9BILA</name>
<dbReference type="AlphaFoldDB" id="A0A3P6R3M2"/>
<accession>A0A3P6R3M2</accession>